<dbReference type="Proteomes" id="UP000265520">
    <property type="component" value="Unassembled WGS sequence"/>
</dbReference>
<keyword evidence="2" id="KW-1185">Reference proteome</keyword>
<dbReference type="AlphaFoldDB" id="A0A392R0C2"/>
<dbReference type="EMBL" id="LXQA010176670">
    <property type="protein sequence ID" value="MCI30051.1"/>
    <property type="molecule type" value="Genomic_DNA"/>
</dbReference>
<accession>A0A392R0C2</accession>
<evidence type="ECO:0000313" key="1">
    <source>
        <dbReference type="EMBL" id="MCI30051.1"/>
    </source>
</evidence>
<protein>
    <submittedName>
        <fullName evidence="1">Uncharacterized protein</fullName>
    </submittedName>
</protein>
<evidence type="ECO:0000313" key="2">
    <source>
        <dbReference type="Proteomes" id="UP000265520"/>
    </source>
</evidence>
<name>A0A392R0C2_9FABA</name>
<reference evidence="1 2" key="1">
    <citation type="journal article" date="2018" name="Front. Plant Sci.">
        <title>Red Clover (Trifolium pratense) and Zigzag Clover (T. medium) - A Picture of Genomic Similarities and Differences.</title>
        <authorList>
            <person name="Dluhosova J."/>
            <person name="Istvanek J."/>
            <person name="Nedelnik J."/>
            <person name="Repkova J."/>
        </authorList>
    </citation>
    <scope>NUCLEOTIDE SEQUENCE [LARGE SCALE GENOMIC DNA]</scope>
    <source>
        <strain evidence="2">cv. 10/8</strain>
        <tissue evidence="1">Leaf</tissue>
    </source>
</reference>
<proteinExistence type="predicted"/>
<sequence length="57" mass="6250">GVGALHASAKDRLEIALSIACHAGEDDSSRQSVRRMHQEFLCQLRVAQLHVARRAPS</sequence>
<organism evidence="1 2">
    <name type="scientific">Trifolium medium</name>
    <dbReference type="NCBI Taxonomy" id="97028"/>
    <lineage>
        <taxon>Eukaryota</taxon>
        <taxon>Viridiplantae</taxon>
        <taxon>Streptophyta</taxon>
        <taxon>Embryophyta</taxon>
        <taxon>Tracheophyta</taxon>
        <taxon>Spermatophyta</taxon>
        <taxon>Magnoliopsida</taxon>
        <taxon>eudicotyledons</taxon>
        <taxon>Gunneridae</taxon>
        <taxon>Pentapetalae</taxon>
        <taxon>rosids</taxon>
        <taxon>fabids</taxon>
        <taxon>Fabales</taxon>
        <taxon>Fabaceae</taxon>
        <taxon>Papilionoideae</taxon>
        <taxon>50 kb inversion clade</taxon>
        <taxon>NPAAA clade</taxon>
        <taxon>Hologalegina</taxon>
        <taxon>IRL clade</taxon>
        <taxon>Trifolieae</taxon>
        <taxon>Trifolium</taxon>
    </lineage>
</organism>
<feature type="non-terminal residue" evidence="1">
    <location>
        <position position="1"/>
    </location>
</feature>
<comment type="caution">
    <text evidence="1">The sequence shown here is derived from an EMBL/GenBank/DDBJ whole genome shotgun (WGS) entry which is preliminary data.</text>
</comment>